<dbReference type="AlphaFoldDB" id="A0A067QV50"/>
<protein>
    <submittedName>
        <fullName evidence="2">Uncharacterized protein</fullName>
    </submittedName>
</protein>
<feature type="signal peptide" evidence="1">
    <location>
        <begin position="1"/>
        <end position="23"/>
    </location>
</feature>
<dbReference type="Proteomes" id="UP000027135">
    <property type="component" value="Unassembled WGS sequence"/>
</dbReference>
<keyword evidence="1" id="KW-0732">Signal</keyword>
<gene>
    <name evidence="2" type="ORF">L798_12115</name>
</gene>
<reference evidence="2 3" key="1">
    <citation type="journal article" date="2014" name="Nat. Commun.">
        <title>Molecular traces of alternative social organization in a termite genome.</title>
        <authorList>
            <person name="Terrapon N."/>
            <person name="Li C."/>
            <person name="Robertson H.M."/>
            <person name="Ji L."/>
            <person name="Meng X."/>
            <person name="Booth W."/>
            <person name="Chen Z."/>
            <person name="Childers C.P."/>
            <person name="Glastad K.M."/>
            <person name="Gokhale K."/>
            <person name="Gowin J."/>
            <person name="Gronenberg W."/>
            <person name="Hermansen R.A."/>
            <person name="Hu H."/>
            <person name="Hunt B.G."/>
            <person name="Huylmans A.K."/>
            <person name="Khalil S.M."/>
            <person name="Mitchell R.D."/>
            <person name="Munoz-Torres M.C."/>
            <person name="Mustard J.A."/>
            <person name="Pan H."/>
            <person name="Reese J.T."/>
            <person name="Scharf M.E."/>
            <person name="Sun F."/>
            <person name="Vogel H."/>
            <person name="Xiao J."/>
            <person name="Yang W."/>
            <person name="Yang Z."/>
            <person name="Yang Z."/>
            <person name="Zhou J."/>
            <person name="Zhu J."/>
            <person name="Brent C.S."/>
            <person name="Elsik C.G."/>
            <person name="Goodisman M.A."/>
            <person name="Liberles D.A."/>
            <person name="Roe R.M."/>
            <person name="Vargo E.L."/>
            <person name="Vilcinskas A."/>
            <person name="Wang J."/>
            <person name="Bornberg-Bauer E."/>
            <person name="Korb J."/>
            <person name="Zhang G."/>
            <person name="Liebig J."/>
        </authorList>
    </citation>
    <scope>NUCLEOTIDE SEQUENCE [LARGE SCALE GENOMIC DNA]</scope>
    <source>
        <tissue evidence="2">Whole organism</tissue>
    </source>
</reference>
<evidence type="ECO:0000256" key="1">
    <source>
        <dbReference type="SAM" id="SignalP"/>
    </source>
</evidence>
<organism evidence="2 3">
    <name type="scientific">Zootermopsis nevadensis</name>
    <name type="common">Dampwood termite</name>
    <dbReference type="NCBI Taxonomy" id="136037"/>
    <lineage>
        <taxon>Eukaryota</taxon>
        <taxon>Metazoa</taxon>
        <taxon>Ecdysozoa</taxon>
        <taxon>Arthropoda</taxon>
        <taxon>Hexapoda</taxon>
        <taxon>Insecta</taxon>
        <taxon>Pterygota</taxon>
        <taxon>Neoptera</taxon>
        <taxon>Polyneoptera</taxon>
        <taxon>Dictyoptera</taxon>
        <taxon>Blattodea</taxon>
        <taxon>Blattoidea</taxon>
        <taxon>Termitoidae</taxon>
        <taxon>Termopsidae</taxon>
        <taxon>Zootermopsis</taxon>
    </lineage>
</organism>
<feature type="chain" id="PRO_5001644344" evidence="1">
    <location>
        <begin position="24"/>
        <end position="47"/>
    </location>
</feature>
<keyword evidence="3" id="KW-1185">Reference proteome</keyword>
<dbReference type="InParanoid" id="A0A067QV50"/>
<evidence type="ECO:0000313" key="2">
    <source>
        <dbReference type="EMBL" id="KDR13908.1"/>
    </source>
</evidence>
<proteinExistence type="predicted"/>
<accession>A0A067QV50</accession>
<dbReference type="EMBL" id="KK852911">
    <property type="protein sequence ID" value="KDR13908.1"/>
    <property type="molecule type" value="Genomic_DNA"/>
</dbReference>
<name>A0A067QV50_ZOONE</name>
<sequence length="47" mass="5393">MNLTGFELLPVAIFSVTSPQCFACSTTYIHHNTWTLKQWGDRTHHDS</sequence>
<evidence type="ECO:0000313" key="3">
    <source>
        <dbReference type="Proteomes" id="UP000027135"/>
    </source>
</evidence>